<reference evidence="2 3" key="1">
    <citation type="submission" date="2016-05" db="EMBL/GenBank/DDBJ databases">
        <title>Comparative analysis of secretome profiles of manganese(II)-oxidizing ascomycete fungi.</title>
        <authorList>
            <consortium name="DOE Joint Genome Institute"/>
            <person name="Zeiner C.A."/>
            <person name="Purvine S.O."/>
            <person name="Zink E.M."/>
            <person name="Wu S."/>
            <person name="Pasa-Tolic L."/>
            <person name="Chaput D.L."/>
            <person name="Haridas S."/>
            <person name="Grigoriev I.V."/>
            <person name="Santelli C.M."/>
            <person name="Hansel C.M."/>
        </authorList>
    </citation>
    <scope>NUCLEOTIDE SEQUENCE [LARGE SCALE GENOMIC DNA]</scope>
    <source>
        <strain evidence="2 3">AP3s5-JAC2a</strain>
    </source>
</reference>
<gene>
    <name evidence="2" type="ORF">CC84DRAFT_436019</name>
</gene>
<dbReference type="AlphaFoldDB" id="A0A177CRI1"/>
<dbReference type="OrthoDB" id="3789154at2759"/>
<dbReference type="EMBL" id="KV441549">
    <property type="protein sequence ID" value="OAG09387.1"/>
    <property type="molecule type" value="Genomic_DNA"/>
</dbReference>
<feature type="region of interest" description="Disordered" evidence="1">
    <location>
        <begin position="430"/>
        <end position="474"/>
    </location>
</feature>
<accession>A0A177CRI1</accession>
<dbReference type="InParanoid" id="A0A177CRI1"/>
<dbReference type="RefSeq" id="XP_018039752.1">
    <property type="nucleotide sequence ID" value="XM_018186256.1"/>
</dbReference>
<protein>
    <submittedName>
        <fullName evidence="2">Uncharacterized protein</fullName>
    </submittedName>
</protein>
<feature type="compositionally biased region" description="Polar residues" evidence="1">
    <location>
        <begin position="56"/>
        <end position="65"/>
    </location>
</feature>
<dbReference type="GeneID" id="28769742"/>
<organism evidence="2 3">
    <name type="scientific">Paraphaeosphaeria sporulosa</name>
    <dbReference type="NCBI Taxonomy" id="1460663"/>
    <lineage>
        <taxon>Eukaryota</taxon>
        <taxon>Fungi</taxon>
        <taxon>Dikarya</taxon>
        <taxon>Ascomycota</taxon>
        <taxon>Pezizomycotina</taxon>
        <taxon>Dothideomycetes</taxon>
        <taxon>Pleosporomycetidae</taxon>
        <taxon>Pleosporales</taxon>
        <taxon>Massarineae</taxon>
        <taxon>Didymosphaeriaceae</taxon>
        <taxon>Paraphaeosphaeria</taxon>
    </lineage>
</organism>
<sequence>MLLPQSRNFNIRNHQTITSYMSPKRSVRTNRAQSAEPRFMTPTIASNARARRATSAEPTVPTNPASARATRANSPTSSSKASNYTSTSPKPIKRTAKAPTKLQALSTRLGLTLSKIPSSSKPVPAKPSQKVLNDTTAAPAFEGNRKLQRTGYGDARAAREDQIGAAMATTARAKGLIDDETAKFWGTPWHQKGHMELNWTQKIIDKHNAENGIVPETVMSLKEAEAIKKKKDQDLEDWAKAYMTGQIDENGNRITPGTKKPVFKSQLQEQDERRAARKMEAKKEPLNKVQEGRIAKKTATKQTSDLPTIADASSYADFLGQKPAATPAVKKAARKITRKPASATTDNHPHAMETQYDAPISPLPGRPSYAQYKYQDLNALCRDRNIKSGGGEQALRYRLIRDDTLVLNGESHLRDAKNYSCRKEHDHVAPVVANAPIADRAQHQQQKKKTAKRARDDNEDDERPKPKGKKVRTS</sequence>
<keyword evidence="3" id="KW-1185">Reference proteome</keyword>
<feature type="region of interest" description="Disordered" evidence="1">
    <location>
        <begin position="338"/>
        <end position="364"/>
    </location>
</feature>
<feature type="compositionally biased region" description="Low complexity" evidence="1">
    <location>
        <begin position="72"/>
        <end position="89"/>
    </location>
</feature>
<feature type="compositionally biased region" description="Polar residues" evidence="1">
    <location>
        <begin position="1"/>
        <end position="21"/>
    </location>
</feature>
<feature type="region of interest" description="Disordered" evidence="1">
    <location>
        <begin position="1"/>
        <end position="100"/>
    </location>
</feature>
<evidence type="ECO:0000256" key="1">
    <source>
        <dbReference type="SAM" id="MobiDB-lite"/>
    </source>
</evidence>
<evidence type="ECO:0000313" key="3">
    <source>
        <dbReference type="Proteomes" id="UP000077069"/>
    </source>
</evidence>
<name>A0A177CRI1_9PLEO</name>
<proteinExistence type="predicted"/>
<dbReference type="Proteomes" id="UP000077069">
    <property type="component" value="Unassembled WGS sequence"/>
</dbReference>
<evidence type="ECO:0000313" key="2">
    <source>
        <dbReference type="EMBL" id="OAG09387.1"/>
    </source>
</evidence>